<dbReference type="SMART" id="SM00245">
    <property type="entry name" value="TSPc"/>
    <property type="match status" value="1"/>
</dbReference>
<feature type="transmembrane region" description="Helical" evidence="2">
    <location>
        <begin position="26"/>
        <end position="48"/>
    </location>
</feature>
<keyword evidence="2" id="KW-1133">Transmembrane helix</keyword>
<evidence type="ECO:0000256" key="2">
    <source>
        <dbReference type="SAM" id="Phobius"/>
    </source>
</evidence>
<dbReference type="GO" id="GO:0006508">
    <property type="term" value="P:proteolysis"/>
    <property type="evidence" value="ECO:0007669"/>
    <property type="project" value="InterPro"/>
</dbReference>
<keyword evidence="2" id="KW-0472">Membrane</keyword>
<dbReference type="GO" id="GO:0008236">
    <property type="term" value="F:serine-type peptidase activity"/>
    <property type="evidence" value="ECO:0007669"/>
    <property type="project" value="InterPro"/>
</dbReference>
<dbReference type="PANTHER" id="PTHR32060:SF30">
    <property type="entry name" value="CARBOXY-TERMINAL PROCESSING PROTEASE CTPA"/>
    <property type="match status" value="1"/>
</dbReference>
<dbReference type="InterPro" id="IPR029045">
    <property type="entry name" value="ClpP/crotonase-like_dom_sf"/>
</dbReference>
<dbReference type="CDD" id="cd06567">
    <property type="entry name" value="Peptidase_S41"/>
    <property type="match status" value="1"/>
</dbReference>
<feature type="region of interest" description="Disordered" evidence="1">
    <location>
        <begin position="117"/>
        <end position="138"/>
    </location>
</feature>
<name>A0A2X3VPC5_STRSA</name>
<dbReference type="AlphaFoldDB" id="A0A2X3VPC5"/>
<protein>
    <submittedName>
        <fullName evidence="4">Nisin resistance protein</fullName>
    </submittedName>
</protein>
<dbReference type="SUPFAM" id="SSF52096">
    <property type="entry name" value="ClpP/crotonase"/>
    <property type="match status" value="1"/>
</dbReference>
<feature type="domain" description="Tail specific protease" evidence="3">
    <location>
        <begin position="102"/>
        <end position="320"/>
    </location>
</feature>
<gene>
    <name evidence="4" type="ORF">NCTC11085_01675</name>
</gene>
<dbReference type="PANTHER" id="PTHR32060">
    <property type="entry name" value="TAIL-SPECIFIC PROTEASE"/>
    <property type="match status" value="1"/>
</dbReference>
<dbReference type="Proteomes" id="UP000249623">
    <property type="component" value="Chromosome 1"/>
</dbReference>
<dbReference type="GO" id="GO:0007165">
    <property type="term" value="P:signal transduction"/>
    <property type="evidence" value="ECO:0007669"/>
    <property type="project" value="TreeGrafter"/>
</dbReference>
<evidence type="ECO:0000313" key="5">
    <source>
        <dbReference type="Proteomes" id="UP000249623"/>
    </source>
</evidence>
<dbReference type="InterPro" id="IPR005151">
    <property type="entry name" value="Tail-specific_protease"/>
</dbReference>
<organism evidence="4 5">
    <name type="scientific">Streptococcus sanguinis</name>
    <dbReference type="NCBI Taxonomy" id="1305"/>
    <lineage>
        <taxon>Bacteria</taxon>
        <taxon>Bacillati</taxon>
        <taxon>Bacillota</taxon>
        <taxon>Bacilli</taxon>
        <taxon>Lactobacillales</taxon>
        <taxon>Streptococcaceae</taxon>
        <taxon>Streptococcus</taxon>
    </lineage>
</organism>
<accession>A0A2X3VPC5</accession>
<dbReference type="Pfam" id="PF03572">
    <property type="entry name" value="Peptidase_S41"/>
    <property type="match status" value="1"/>
</dbReference>
<dbReference type="GO" id="GO:0030288">
    <property type="term" value="C:outer membrane-bounded periplasmic space"/>
    <property type="evidence" value="ECO:0007669"/>
    <property type="project" value="TreeGrafter"/>
</dbReference>
<evidence type="ECO:0000313" key="4">
    <source>
        <dbReference type="EMBL" id="SQF35307.1"/>
    </source>
</evidence>
<proteinExistence type="predicted"/>
<dbReference type="EMBL" id="LS483346">
    <property type="protein sequence ID" value="SQF35307.1"/>
    <property type="molecule type" value="Genomic_DNA"/>
</dbReference>
<dbReference type="GO" id="GO:0004175">
    <property type="term" value="F:endopeptidase activity"/>
    <property type="evidence" value="ECO:0007669"/>
    <property type="project" value="TreeGrafter"/>
</dbReference>
<keyword evidence="2" id="KW-0812">Transmembrane</keyword>
<dbReference type="Gene3D" id="3.90.226.10">
    <property type="entry name" value="2-enoyl-CoA Hydratase, Chain A, domain 1"/>
    <property type="match status" value="1"/>
</dbReference>
<reference evidence="4 5" key="1">
    <citation type="submission" date="2018-06" db="EMBL/GenBank/DDBJ databases">
        <authorList>
            <consortium name="Pathogen Informatics"/>
            <person name="Doyle S."/>
        </authorList>
    </citation>
    <scope>NUCLEOTIDE SEQUENCE [LARGE SCALE GENOMIC DNA]</scope>
    <source>
        <strain evidence="4 5">NCTC11085</strain>
    </source>
</reference>
<sequence>MENVSLFCYNQLRNPHKKGCAIMKKVLLGCLGTVLILLALLIGFLAYFGPDYGIFLFPPSPQDYARSVVKKLDFGLYTGKDWENEKKKALEKLESAKTYQDTYPVLEKLTKEAGGKHSYFLSPQDNPENSPESKNQPEVQNREGILYLKVPAFTGDAQAAKAYANKLSAALKKDTYQSVLVDLRDNTGGNMYPMLAGLSSLLPDEDLFQFVEKNGSKSAVSRSDVLQQLGLDQTDEKAKKVPIAVLTNERTGSSGEMTVLAFKGLENVKIFGQPTASYTTGNNYYQLYDGAVLLLTTSSILDHTGKLYENEAIQPDVLTDQPLEEAESWLKGQIGE</sequence>
<evidence type="ECO:0000259" key="3">
    <source>
        <dbReference type="SMART" id="SM00245"/>
    </source>
</evidence>
<feature type="compositionally biased region" description="Polar residues" evidence="1">
    <location>
        <begin position="121"/>
        <end position="138"/>
    </location>
</feature>
<dbReference type="RefSeq" id="WP_002923741.1">
    <property type="nucleotide sequence ID" value="NZ_CP071430.1"/>
</dbReference>
<evidence type="ECO:0000256" key="1">
    <source>
        <dbReference type="SAM" id="MobiDB-lite"/>
    </source>
</evidence>